<sequence>MHLGPAAVSSSSLFSASVQHQMTALISLTQDLNKTTGLQRATARMDWPSGNDIFGALLVQPNGQIII</sequence>
<dbReference type="EMBL" id="JAHUTJ010065837">
    <property type="protein sequence ID" value="MED6289669.1"/>
    <property type="molecule type" value="Genomic_DNA"/>
</dbReference>
<dbReference type="Proteomes" id="UP001352852">
    <property type="component" value="Unassembled WGS sequence"/>
</dbReference>
<gene>
    <name evidence="1" type="ORF">CHARACLAT_005327</name>
</gene>
<evidence type="ECO:0000313" key="1">
    <source>
        <dbReference type="EMBL" id="MED6289669.1"/>
    </source>
</evidence>
<reference evidence="1 2" key="1">
    <citation type="submission" date="2021-06" db="EMBL/GenBank/DDBJ databases">
        <authorList>
            <person name="Palmer J.M."/>
        </authorList>
    </citation>
    <scope>NUCLEOTIDE SEQUENCE [LARGE SCALE GENOMIC DNA]</scope>
    <source>
        <strain evidence="1 2">CL_MEX2019</strain>
        <tissue evidence="1">Muscle</tissue>
    </source>
</reference>
<organism evidence="1 2">
    <name type="scientific">Characodon lateralis</name>
    <dbReference type="NCBI Taxonomy" id="208331"/>
    <lineage>
        <taxon>Eukaryota</taxon>
        <taxon>Metazoa</taxon>
        <taxon>Chordata</taxon>
        <taxon>Craniata</taxon>
        <taxon>Vertebrata</taxon>
        <taxon>Euteleostomi</taxon>
        <taxon>Actinopterygii</taxon>
        <taxon>Neopterygii</taxon>
        <taxon>Teleostei</taxon>
        <taxon>Neoteleostei</taxon>
        <taxon>Acanthomorphata</taxon>
        <taxon>Ovalentaria</taxon>
        <taxon>Atherinomorphae</taxon>
        <taxon>Cyprinodontiformes</taxon>
        <taxon>Goodeidae</taxon>
        <taxon>Characodon</taxon>
    </lineage>
</organism>
<evidence type="ECO:0000313" key="2">
    <source>
        <dbReference type="Proteomes" id="UP001352852"/>
    </source>
</evidence>
<keyword evidence="2" id="KW-1185">Reference proteome</keyword>
<comment type="caution">
    <text evidence="1">The sequence shown here is derived from an EMBL/GenBank/DDBJ whole genome shotgun (WGS) entry which is preliminary data.</text>
</comment>
<protein>
    <submittedName>
        <fullName evidence="1">Uncharacterized protein</fullName>
    </submittedName>
</protein>
<proteinExistence type="predicted"/>
<accession>A0ABU7ER93</accession>
<name>A0ABU7ER93_9TELE</name>